<dbReference type="CDD" id="cd21157">
    <property type="entry name" value="PUA_G5K"/>
    <property type="match status" value="1"/>
</dbReference>
<gene>
    <name evidence="10" type="ORF">PPRO1316_LOCUS1353</name>
</gene>
<proteinExistence type="inferred from homology"/>
<evidence type="ECO:0000256" key="3">
    <source>
        <dbReference type="ARBA" id="ARBA00022650"/>
    </source>
</evidence>
<dbReference type="NCBIfam" id="TIGR01027">
    <property type="entry name" value="proB"/>
    <property type="match status" value="1"/>
</dbReference>
<evidence type="ECO:0000256" key="8">
    <source>
        <dbReference type="SAM" id="MobiDB-lite"/>
    </source>
</evidence>
<protein>
    <recommendedName>
        <fullName evidence="9">PUA domain-containing protein</fullName>
    </recommendedName>
</protein>
<dbReference type="PRINTS" id="PR00474">
    <property type="entry name" value="GLU5KINASE"/>
</dbReference>
<dbReference type="SUPFAM" id="SSF53633">
    <property type="entry name" value="Carbamate kinase-like"/>
    <property type="match status" value="1"/>
</dbReference>
<dbReference type="SUPFAM" id="SSF88697">
    <property type="entry name" value="PUA domain-like"/>
    <property type="match status" value="1"/>
</dbReference>
<dbReference type="AlphaFoldDB" id="A0A7S3E043"/>
<dbReference type="HAMAP" id="MF_00456">
    <property type="entry name" value="ProB"/>
    <property type="match status" value="1"/>
</dbReference>
<dbReference type="InterPro" id="IPR002478">
    <property type="entry name" value="PUA"/>
</dbReference>
<dbReference type="GO" id="GO:0005829">
    <property type="term" value="C:cytosol"/>
    <property type="evidence" value="ECO:0007669"/>
    <property type="project" value="TreeGrafter"/>
</dbReference>
<dbReference type="InterPro" id="IPR036974">
    <property type="entry name" value="PUA_sf"/>
</dbReference>
<dbReference type="InterPro" id="IPR015947">
    <property type="entry name" value="PUA-like_sf"/>
</dbReference>
<evidence type="ECO:0000256" key="5">
    <source>
        <dbReference type="ARBA" id="ARBA00022741"/>
    </source>
</evidence>
<dbReference type="InterPro" id="IPR019797">
    <property type="entry name" value="Glutamate_5-kinase_CS"/>
</dbReference>
<dbReference type="PANTHER" id="PTHR43654">
    <property type="entry name" value="GLUTAMATE 5-KINASE"/>
    <property type="match status" value="1"/>
</dbReference>
<organism evidence="10">
    <name type="scientific">Pycnococcus provasolii</name>
    <dbReference type="NCBI Taxonomy" id="41880"/>
    <lineage>
        <taxon>Eukaryota</taxon>
        <taxon>Viridiplantae</taxon>
        <taxon>Chlorophyta</taxon>
        <taxon>Pseudoscourfieldiophyceae</taxon>
        <taxon>Pseudoscourfieldiales</taxon>
        <taxon>Pycnococcaceae</taxon>
        <taxon>Pycnococcus</taxon>
    </lineage>
</organism>
<dbReference type="Pfam" id="PF00696">
    <property type="entry name" value="AA_kinase"/>
    <property type="match status" value="1"/>
</dbReference>
<evidence type="ECO:0000256" key="4">
    <source>
        <dbReference type="ARBA" id="ARBA00022679"/>
    </source>
</evidence>
<dbReference type="InterPro" id="IPR001057">
    <property type="entry name" value="Glu/AcGlu_kinase"/>
</dbReference>
<feature type="region of interest" description="Disordered" evidence="8">
    <location>
        <begin position="499"/>
        <end position="525"/>
    </location>
</feature>
<dbReference type="Pfam" id="PF01472">
    <property type="entry name" value="PUA"/>
    <property type="match status" value="1"/>
</dbReference>
<keyword evidence="1" id="KW-0963">Cytoplasm</keyword>
<evidence type="ECO:0000256" key="2">
    <source>
        <dbReference type="ARBA" id="ARBA00022605"/>
    </source>
</evidence>
<keyword evidence="3" id="KW-0641">Proline biosynthesis</keyword>
<dbReference type="PROSITE" id="PS00902">
    <property type="entry name" value="GLUTAMATE_5_KINASE"/>
    <property type="match status" value="1"/>
</dbReference>
<dbReference type="InterPro" id="IPR001048">
    <property type="entry name" value="Asp/Glu/Uridylate_kinase"/>
</dbReference>
<dbReference type="GO" id="GO:0004349">
    <property type="term" value="F:glutamate 5-kinase activity"/>
    <property type="evidence" value="ECO:0007669"/>
    <property type="project" value="InterPro"/>
</dbReference>
<keyword evidence="7" id="KW-0067">ATP-binding</keyword>
<dbReference type="FunFam" id="3.40.1160.10:FF:000018">
    <property type="entry name" value="Glutamate 5-kinase"/>
    <property type="match status" value="1"/>
</dbReference>
<dbReference type="SMART" id="SM00359">
    <property type="entry name" value="PUA"/>
    <property type="match status" value="1"/>
</dbReference>
<dbReference type="PROSITE" id="PS50890">
    <property type="entry name" value="PUA"/>
    <property type="match status" value="1"/>
</dbReference>
<dbReference type="EMBL" id="HBHV01001928">
    <property type="protein sequence ID" value="CAE0010126.1"/>
    <property type="molecule type" value="Transcribed_RNA"/>
</dbReference>
<dbReference type="Gene3D" id="2.30.130.10">
    <property type="entry name" value="PUA domain"/>
    <property type="match status" value="1"/>
</dbReference>
<feature type="domain" description="PUA" evidence="9">
    <location>
        <begin position="375"/>
        <end position="448"/>
    </location>
</feature>
<keyword evidence="6" id="KW-0418">Kinase</keyword>
<dbReference type="InterPro" id="IPR041739">
    <property type="entry name" value="G5K_ProB"/>
</dbReference>
<evidence type="ECO:0000259" key="9">
    <source>
        <dbReference type="SMART" id="SM00359"/>
    </source>
</evidence>
<dbReference type="InterPro" id="IPR005715">
    <property type="entry name" value="Glu_5kinase/COase_Synthase"/>
</dbReference>
<dbReference type="GO" id="GO:0003723">
    <property type="term" value="F:RNA binding"/>
    <property type="evidence" value="ECO:0007669"/>
    <property type="project" value="InterPro"/>
</dbReference>
<keyword evidence="2" id="KW-0028">Amino-acid biosynthesis</keyword>
<keyword evidence="4" id="KW-0808">Transferase</keyword>
<evidence type="ECO:0000256" key="1">
    <source>
        <dbReference type="ARBA" id="ARBA00022490"/>
    </source>
</evidence>
<dbReference type="GO" id="GO:0009084">
    <property type="term" value="P:glutamine family amino acid biosynthetic process"/>
    <property type="evidence" value="ECO:0007669"/>
    <property type="project" value="UniProtKB-ARBA"/>
</dbReference>
<sequence>MLSSVGEEDIQNMAINESQAMPASPPARAPSPLTTSLAQVVAASPLGVEAEEAAAAAGGGRFEETAAAGGLLSLQLEESAAAAKIAASESSRPSMDESGETSTVVIKVGTSSLINEELGSLNLGALGQLCELVARLRRAKHRVVLVSSGAVGVGCQRLGLAKKPTDLTVKQALAAVGQPHLMRYYDDFFAALGQRCAQVLLTLDNMANRAQYLNARNTFNELFKLDVVPIVNENDTVALQELRFGDNDTLSAQVANLIAADYLFLLTDVDALYTANPKTDPDAKAIRIVENLEDLDVDTSTSGTQWGTGGMFTKLTAARIASAAGCTTCVCSSADIMVVERVLDGANEGTLFLPQVDGLGKRNRWILFAGGSSKSSIVVKEDAARMMYSRRASLYAACILEVRGANFPANEVVKVVDEYDVEVARCVVNYSSDELKKLAGKRTREYVATLGYWGPDEIAHKENIVFLARIGKSTSSESINYGSSDSLMTPSASMGNLTSLAEEPESTETEDDNRKQAVRQTRVENQRVRLRAAHEQLKAHALAGMASSL</sequence>
<evidence type="ECO:0000313" key="10">
    <source>
        <dbReference type="EMBL" id="CAE0010126.1"/>
    </source>
</evidence>
<dbReference type="CDD" id="cd04242">
    <property type="entry name" value="AAK_G5K_ProB"/>
    <property type="match status" value="1"/>
</dbReference>
<dbReference type="GO" id="GO:0005524">
    <property type="term" value="F:ATP binding"/>
    <property type="evidence" value="ECO:0007669"/>
    <property type="project" value="UniProtKB-KW"/>
</dbReference>
<name>A0A7S3E043_9CHLO</name>
<dbReference type="PANTHER" id="PTHR43654:SF3">
    <property type="entry name" value="GLUTAMATE 5-KINASE"/>
    <property type="match status" value="1"/>
</dbReference>
<evidence type="ECO:0000256" key="6">
    <source>
        <dbReference type="ARBA" id="ARBA00022777"/>
    </source>
</evidence>
<feature type="compositionally biased region" description="Acidic residues" evidence="8">
    <location>
        <begin position="502"/>
        <end position="511"/>
    </location>
</feature>
<accession>A0A7S3E043</accession>
<dbReference type="Gene3D" id="3.40.1160.10">
    <property type="entry name" value="Acetylglutamate kinase-like"/>
    <property type="match status" value="2"/>
</dbReference>
<dbReference type="InterPro" id="IPR036393">
    <property type="entry name" value="AceGlu_kinase-like_sf"/>
</dbReference>
<reference evidence="10" key="1">
    <citation type="submission" date="2021-01" db="EMBL/GenBank/DDBJ databases">
        <authorList>
            <person name="Corre E."/>
            <person name="Pelletier E."/>
            <person name="Niang G."/>
            <person name="Scheremetjew M."/>
            <person name="Finn R."/>
            <person name="Kale V."/>
            <person name="Holt S."/>
            <person name="Cochrane G."/>
            <person name="Meng A."/>
            <person name="Brown T."/>
            <person name="Cohen L."/>
        </authorList>
    </citation>
    <scope>NUCLEOTIDE SEQUENCE</scope>
    <source>
        <strain evidence="10">RCC2336</strain>
    </source>
</reference>
<evidence type="ECO:0000256" key="7">
    <source>
        <dbReference type="ARBA" id="ARBA00022840"/>
    </source>
</evidence>
<keyword evidence="5" id="KW-0547">Nucleotide-binding</keyword>